<gene>
    <name evidence="1" type="ORF">NB640_02800</name>
</gene>
<evidence type="ECO:0000313" key="2">
    <source>
        <dbReference type="Proteomes" id="UP001156215"/>
    </source>
</evidence>
<protein>
    <submittedName>
        <fullName evidence="1">Uncharacterized protein</fullName>
    </submittedName>
</protein>
<name>A0A9E9P4Z4_9BURK</name>
<sequence length="74" mass="8334">MSLLANFDDVGVIVNGILDLSISEVARVRQINHLLRDYPAEIVIACLAERVFYQKKHVDAVDRVIARLQSENAK</sequence>
<proteinExistence type="predicted"/>
<dbReference type="KEGG" id="ovb:NB640_02800"/>
<dbReference type="RefSeq" id="WP_269309632.1">
    <property type="nucleotide sequence ID" value="NZ_CP098242.1"/>
</dbReference>
<evidence type="ECO:0000313" key="1">
    <source>
        <dbReference type="EMBL" id="WAW10606.1"/>
    </source>
</evidence>
<dbReference type="Proteomes" id="UP001156215">
    <property type="component" value="Chromosome"/>
</dbReference>
<dbReference type="EMBL" id="CP098242">
    <property type="protein sequence ID" value="WAW10606.1"/>
    <property type="molecule type" value="Genomic_DNA"/>
</dbReference>
<accession>A0A9E9P4Z4</accession>
<dbReference type="AlphaFoldDB" id="A0A9E9P4Z4"/>
<reference evidence="1" key="1">
    <citation type="journal article" date="2022" name="Front. Microbiol.">
        <title>New perspectives on an old grouping: The genomic and phenotypic variability of Oxalobacter formigenes and the implications for calcium oxalate stone prevention.</title>
        <authorList>
            <person name="Chmiel J.A."/>
            <person name="Carr C."/>
            <person name="Stuivenberg G.A."/>
            <person name="Venema R."/>
            <person name="Chanyi R.M."/>
            <person name="Al K.F."/>
            <person name="Giguere D."/>
            <person name="Say H."/>
            <person name="Akouris P.P."/>
            <person name="Dominguez Romero S.A."/>
            <person name="Kwong A."/>
            <person name="Tai V."/>
            <person name="Koval S.F."/>
            <person name="Razvi H."/>
            <person name="Bjazevic J."/>
            <person name="Burton J.P."/>
        </authorList>
    </citation>
    <scope>NUCLEOTIDE SEQUENCE</scope>
    <source>
        <strain evidence="1">WoOx3</strain>
    </source>
</reference>
<organism evidence="1 2">
    <name type="scientific">Oxalobacter vibrioformis</name>
    <dbReference type="NCBI Taxonomy" id="933080"/>
    <lineage>
        <taxon>Bacteria</taxon>
        <taxon>Pseudomonadati</taxon>
        <taxon>Pseudomonadota</taxon>
        <taxon>Betaproteobacteria</taxon>
        <taxon>Burkholderiales</taxon>
        <taxon>Oxalobacteraceae</taxon>
        <taxon>Oxalobacter</taxon>
    </lineage>
</organism>
<keyword evidence="2" id="KW-1185">Reference proteome</keyword>